<name>A0A1A7R1K9_9FLAO</name>
<evidence type="ECO:0000313" key="2">
    <source>
        <dbReference type="Proteomes" id="UP000248987"/>
    </source>
</evidence>
<dbReference type="AlphaFoldDB" id="A0A1A7R1K9"/>
<protein>
    <submittedName>
        <fullName evidence="1">Uncharacterized protein</fullName>
    </submittedName>
</protein>
<dbReference type="Proteomes" id="UP000248987">
    <property type="component" value="Unassembled WGS sequence"/>
</dbReference>
<gene>
    <name evidence="1" type="ORF">LX77_02800</name>
</gene>
<keyword evidence="2" id="KW-1185">Reference proteome</keyword>
<comment type="caution">
    <text evidence="1">The sequence shown here is derived from an EMBL/GenBank/DDBJ whole genome shotgun (WGS) entry which is preliminary data.</text>
</comment>
<proteinExistence type="predicted"/>
<sequence>MLTKIDSSLDIITKSLTVAVLQRKPEVFWFHLSIRKNVKTTFPNKYKFYEFFREMLCSSYVNSKGHLHLVIENPSWETEGYMHYNFYDAVHKHPRFYIKIKELEDNVLCFDMMPF</sequence>
<dbReference type="EMBL" id="QLLQ01000012">
    <property type="protein sequence ID" value="RAJ21047.1"/>
    <property type="molecule type" value="Genomic_DNA"/>
</dbReference>
<dbReference type="RefSeq" id="WP_066433056.1">
    <property type="nucleotide sequence ID" value="NZ_LZRN01000013.1"/>
</dbReference>
<dbReference type="OrthoDB" id="1260731at2"/>
<accession>A0A1A7R1K9</accession>
<reference evidence="1 2" key="1">
    <citation type="submission" date="2018-06" db="EMBL/GenBank/DDBJ databases">
        <title>Genomic Encyclopedia of Archaeal and Bacterial Type Strains, Phase II (KMG-II): from individual species to whole genera.</title>
        <authorList>
            <person name="Goeker M."/>
        </authorList>
    </citation>
    <scope>NUCLEOTIDE SEQUENCE [LARGE SCALE GENOMIC DNA]</scope>
    <source>
        <strain evidence="1 2">DSM 12408</strain>
    </source>
</reference>
<evidence type="ECO:0000313" key="1">
    <source>
        <dbReference type="EMBL" id="RAJ21047.1"/>
    </source>
</evidence>
<organism evidence="1 2">
    <name type="scientific">Gelidibacter algens</name>
    <dbReference type="NCBI Taxonomy" id="49280"/>
    <lineage>
        <taxon>Bacteria</taxon>
        <taxon>Pseudomonadati</taxon>
        <taxon>Bacteroidota</taxon>
        <taxon>Flavobacteriia</taxon>
        <taxon>Flavobacteriales</taxon>
        <taxon>Flavobacteriaceae</taxon>
        <taxon>Gelidibacter</taxon>
    </lineage>
</organism>